<name>A0AAE1N5E9_9FABA</name>
<accession>A0AAE1N5E9</accession>
<evidence type="ECO:0000313" key="1">
    <source>
        <dbReference type="EMBL" id="KAK4283695.1"/>
    </source>
</evidence>
<gene>
    <name evidence="1" type="ORF">QN277_000620</name>
</gene>
<dbReference type="AlphaFoldDB" id="A0AAE1N5E9"/>
<comment type="caution">
    <text evidence="1">The sequence shown here is derived from an EMBL/GenBank/DDBJ whole genome shotgun (WGS) entry which is preliminary data.</text>
</comment>
<dbReference type="EMBL" id="JAWXYG010000001">
    <property type="protein sequence ID" value="KAK4283695.1"/>
    <property type="molecule type" value="Genomic_DNA"/>
</dbReference>
<organism evidence="1 2">
    <name type="scientific">Acacia crassicarpa</name>
    <name type="common">northern wattle</name>
    <dbReference type="NCBI Taxonomy" id="499986"/>
    <lineage>
        <taxon>Eukaryota</taxon>
        <taxon>Viridiplantae</taxon>
        <taxon>Streptophyta</taxon>
        <taxon>Embryophyta</taxon>
        <taxon>Tracheophyta</taxon>
        <taxon>Spermatophyta</taxon>
        <taxon>Magnoliopsida</taxon>
        <taxon>eudicotyledons</taxon>
        <taxon>Gunneridae</taxon>
        <taxon>Pentapetalae</taxon>
        <taxon>rosids</taxon>
        <taxon>fabids</taxon>
        <taxon>Fabales</taxon>
        <taxon>Fabaceae</taxon>
        <taxon>Caesalpinioideae</taxon>
        <taxon>mimosoid clade</taxon>
        <taxon>Acacieae</taxon>
        <taxon>Acacia</taxon>
    </lineage>
</organism>
<proteinExistence type="predicted"/>
<evidence type="ECO:0000313" key="2">
    <source>
        <dbReference type="Proteomes" id="UP001293593"/>
    </source>
</evidence>
<protein>
    <submittedName>
        <fullName evidence="1">Uncharacterized protein</fullName>
    </submittedName>
</protein>
<sequence length="17" mass="2054">MHLISHLKRFKTNVDKS</sequence>
<dbReference type="Proteomes" id="UP001293593">
    <property type="component" value="Unassembled WGS sequence"/>
</dbReference>
<keyword evidence="2" id="KW-1185">Reference proteome</keyword>
<reference evidence="1" key="1">
    <citation type="submission" date="2023-10" db="EMBL/GenBank/DDBJ databases">
        <title>Chromosome-level genome of the transformable northern wattle, Acacia crassicarpa.</title>
        <authorList>
            <person name="Massaro I."/>
            <person name="Sinha N.R."/>
            <person name="Poethig S."/>
            <person name="Leichty A.R."/>
        </authorList>
    </citation>
    <scope>NUCLEOTIDE SEQUENCE</scope>
    <source>
        <strain evidence="1">Acra3RX</strain>
        <tissue evidence="1">Leaf</tissue>
    </source>
</reference>